<accession>A0A366DWS9</accession>
<dbReference type="FunFam" id="2.130.10.10:FF:000306">
    <property type="entry name" value="3-carboxymuconate cyclase"/>
    <property type="match status" value="1"/>
</dbReference>
<dbReference type="GO" id="GO:0005829">
    <property type="term" value="C:cytosol"/>
    <property type="evidence" value="ECO:0007669"/>
    <property type="project" value="TreeGrafter"/>
</dbReference>
<evidence type="ECO:0000313" key="2">
    <source>
        <dbReference type="EMBL" id="RBO94550.1"/>
    </source>
</evidence>
<dbReference type="InterPro" id="IPR050282">
    <property type="entry name" value="Cycloisomerase_2"/>
</dbReference>
<organism evidence="2 3">
    <name type="scientific">Paraliobacillus ryukyuensis</name>
    <dbReference type="NCBI Taxonomy" id="200904"/>
    <lineage>
        <taxon>Bacteria</taxon>
        <taxon>Bacillati</taxon>
        <taxon>Bacillota</taxon>
        <taxon>Bacilli</taxon>
        <taxon>Bacillales</taxon>
        <taxon>Bacillaceae</taxon>
        <taxon>Paraliobacillus</taxon>
    </lineage>
</organism>
<dbReference type="InterPro" id="IPR019405">
    <property type="entry name" value="Lactonase_7-beta_prop"/>
</dbReference>
<proteinExistence type="inferred from homology"/>
<dbReference type="OrthoDB" id="9790815at2"/>
<sequence length="348" mass="38403">MANQYIGYIGTYTKEESEGVYKFTLDTDQERIMGVTPVAKLQNPTYLTVTNDNKYLYAVSKEGDNGGVQSFQIKETGDLEALNSQASAGSPPCHVSVKSDNSNVVTANYHTKKVESYLTNEDGSLKPVVDVAEHEGSGPNDRQEKPHMHFAGFTPDEKFLIAIDLGSDKIITYKIEAGKLTKVSTFESKAGSGPRHIAFHPSEKYAYVMTELTSEVIVLDYNKEDGSFNEKQTIKAIPADYTDVNDGSGIHLTRDGKFVYVANRGHNSIAQFAINEDNGALTFVEWTSTEGNWPRDFVLDPSEKYVVAANQKSGTLTLFRRDEQSGKLTKLQSDVKAPEAVCVKFLHA</sequence>
<dbReference type="GO" id="GO:0017057">
    <property type="term" value="F:6-phosphogluconolactonase activity"/>
    <property type="evidence" value="ECO:0007669"/>
    <property type="project" value="TreeGrafter"/>
</dbReference>
<dbReference type="SUPFAM" id="SSF51004">
    <property type="entry name" value="C-terminal (heme d1) domain of cytochrome cd1-nitrite reductase"/>
    <property type="match status" value="1"/>
</dbReference>
<dbReference type="STRING" id="200904.GCA_900168775_01385"/>
<evidence type="ECO:0000256" key="1">
    <source>
        <dbReference type="ARBA" id="ARBA00005564"/>
    </source>
</evidence>
<comment type="similarity">
    <text evidence="1">Belongs to the cycloisomerase 2 family.</text>
</comment>
<dbReference type="PANTHER" id="PTHR30344">
    <property type="entry name" value="6-PHOSPHOGLUCONOLACTONASE-RELATED"/>
    <property type="match status" value="1"/>
</dbReference>
<evidence type="ECO:0000313" key="3">
    <source>
        <dbReference type="Proteomes" id="UP000252254"/>
    </source>
</evidence>
<dbReference type="EMBL" id="QNRI01000010">
    <property type="protein sequence ID" value="RBO94550.1"/>
    <property type="molecule type" value="Genomic_DNA"/>
</dbReference>
<keyword evidence="3" id="KW-1185">Reference proteome</keyword>
<reference evidence="2 3" key="1">
    <citation type="submission" date="2018-06" db="EMBL/GenBank/DDBJ databases">
        <title>Genomic Encyclopedia of Type Strains, Phase IV (KMG-IV): sequencing the most valuable type-strain genomes for metagenomic binning, comparative biology and taxonomic classification.</title>
        <authorList>
            <person name="Goeker M."/>
        </authorList>
    </citation>
    <scope>NUCLEOTIDE SEQUENCE [LARGE SCALE GENOMIC DNA]</scope>
    <source>
        <strain evidence="2 3">DSM 15140</strain>
    </source>
</reference>
<dbReference type="InterPro" id="IPR015943">
    <property type="entry name" value="WD40/YVTN_repeat-like_dom_sf"/>
</dbReference>
<dbReference type="Pfam" id="PF10282">
    <property type="entry name" value="Lactonase"/>
    <property type="match status" value="1"/>
</dbReference>
<dbReference type="InterPro" id="IPR011048">
    <property type="entry name" value="Haem_d1_sf"/>
</dbReference>
<dbReference type="AlphaFoldDB" id="A0A366DWS9"/>
<comment type="caution">
    <text evidence="2">The sequence shown here is derived from an EMBL/GenBank/DDBJ whole genome shotgun (WGS) entry which is preliminary data.</text>
</comment>
<dbReference type="RefSeq" id="WP_113869747.1">
    <property type="nucleotide sequence ID" value="NZ_BAABQN010000009.1"/>
</dbReference>
<protein>
    <submittedName>
        <fullName evidence="2">6-phosphogluconolactonase</fullName>
    </submittedName>
</protein>
<dbReference type="PANTHER" id="PTHR30344:SF1">
    <property type="entry name" value="6-PHOSPHOGLUCONOLACTONASE"/>
    <property type="match status" value="1"/>
</dbReference>
<name>A0A366DWS9_9BACI</name>
<dbReference type="Gene3D" id="2.130.10.10">
    <property type="entry name" value="YVTN repeat-like/Quinoprotein amine dehydrogenase"/>
    <property type="match status" value="1"/>
</dbReference>
<dbReference type="Proteomes" id="UP000252254">
    <property type="component" value="Unassembled WGS sequence"/>
</dbReference>
<gene>
    <name evidence="2" type="ORF">DES48_11036</name>
</gene>